<evidence type="ECO:0000313" key="2">
    <source>
        <dbReference type="EMBL" id="AGA33307.1"/>
    </source>
</evidence>
<evidence type="ECO:0000256" key="1">
    <source>
        <dbReference type="SAM" id="MobiDB-lite"/>
    </source>
</evidence>
<dbReference type="Proteomes" id="UP000010809">
    <property type="component" value="Chromosome"/>
</dbReference>
<dbReference type="AlphaFoldDB" id="L0DWB1"/>
<proteinExistence type="predicted"/>
<gene>
    <name evidence="2" type="ordered locus">TVNIR_1640</name>
</gene>
<accession>L0DWB1</accession>
<dbReference type="EMBL" id="CP003989">
    <property type="protein sequence ID" value="AGA33307.1"/>
    <property type="molecule type" value="Genomic_DNA"/>
</dbReference>
<dbReference type="KEGG" id="tni:TVNIR_1640"/>
<evidence type="ECO:0000313" key="3">
    <source>
        <dbReference type="Proteomes" id="UP000010809"/>
    </source>
</evidence>
<dbReference type="STRING" id="1255043.TVNIR_1640"/>
<keyword evidence="3" id="KW-1185">Reference proteome</keyword>
<name>L0DWB1_THIND</name>
<dbReference type="HOGENOM" id="CLU_2829937_0_0_6"/>
<sequence length="66" mass="6985">MFASLRLHRIAAGTAGPLCGPDVNRTPRPRHSPLPLAGAGWEEGTITVPGDRFSPFRVLCSAMTVA</sequence>
<protein>
    <submittedName>
        <fullName evidence="2">Uncharacterized protein</fullName>
    </submittedName>
</protein>
<reference evidence="2" key="1">
    <citation type="submission" date="2015-12" db="EMBL/GenBank/DDBJ databases">
        <authorList>
            <person name="Tikhonova T.V."/>
            <person name="Pavlov A.R."/>
            <person name="Beletsky A.V."/>
            <person name="Mardanov A.V."/>
            <person name="Sorokin D.Y."/>
            <person name="Ravin N.V."/>
            <person name="Popov V.O."/>
        </authorList>
    </citation>
    <scope>NUCLEOTIDE SEQUENCE</scope>
    <source>
        <strain evidence="2">DSM 14787</strain>
    </source>
</reference>
<organism evidence="2 3">
    <name type="scientific">Thioalkalivibrio nitratireducens (strain DSM 14787 / UNIQEM 213 / ALEN2)</name>
    <dbReference type="NCBI Taxonomy" id="1255043"/>
    <lineage>
        <taxon>Bacteria</taxon>
        <taxon>Pseudomonadati</taxon>
        <taxon>Pseudomonadota</taxon>
        <taxon>Gammaproteobacteria</taxon>
        <taxon>Chromatiales</taxon>
        <taxon>Ectothiorhodospiraceae</taxon>
        <taxon>Thioalkalivibrio</taxon>
    </lineage>
</organism>
<feature type="region of interest" description="Disordered" evidence="1">
    <location>
        <begin position="18"/>
        <end position="38"/>
    </location>
</feature>
<dbReference type="PATRIC" id="fig|1255043.3.peg.1660"/>